<dbReference type="Gene3D" id="1.10.10.10">
    <property type="entry name" value="Winged helix-like DNA-binding domain superfamily/Winged helix DNA-binding domain"/>
    <property type="match status" value="1"/>
</dbReference>
<evidence type="ECO:0000313" key="2">
    <source>
        <dbReference type="Proteomes" id="UP000192907"/>
    </source>
</evidence>
<accession>A0A1Y6CRD2</accession>
<evidence type="ECO:0008006" key="3">
    <source>
        <dbReference type="Google" id="ProtNLM"/>
    </source>
</evidence>
<dbReference type="Proteomes" id="UP000192907">
    <property type="component" value="Unassembled WGS sequence"/>
</dbReference>
<dbReference type="OrthoDB" id="27194at2"/>
<dbReference type="InterPro" id="IPR021660">
    <property type="entry name" value="DUF3253"/>
</dbReference>
<dbReference type="SUPFAM" id="SSF46785">
    <property type="entry name" value="Winged helix' DNA-binding domain"/>
    <property type="match status" value="1"/>
</dbReference>
<dbReference type="InterPro" id="IPR017136">
    <property type="entry name" value="UCP037205"/>
</dbReference>
<dbReference type="EMBL" id="FWZT01000047">
    <property type="protein sequence ID" value="SMF83459.1"/>
    <property type="molecule type" value="Genomic_DNA"/>
</dbReference>
<dbReference type="Pfam" id="PF10013">
    <property type="entry name" value="DUF2256"/>
    <property type="match status" value="1"/>
</dbReference>
<gene>
    <name evidence="1" type="ORF">SAMN06296036_1474</name>
</gene>
<dbReference type="AlphaFoldDB" id="A0A1Y6CRD2"/>
<dbReference type="Pfam" id="PF11625">
    <property type="entry name" value="DUF3253"/>
    <property type="match status" value="1"/>
</dbReference>
<protein>
    <recommendedName>
        <fullName evidence="3">DUF2256 and DUF3253 domain-containing protein</fullName>
    </recommendedName>
</protein>
<sequence length="126" mass="14948">MNEQPDYKICVVCGLKFSKRAKWLRDWHAVRYCSERCRRQKITSIDLEIEDAMLDLAQIRWQRSQGSLCPSEVAMKISDGDWRPMMERVRQAARRLAHADKIEILQANHPVEPTRFRGPIRLRWKA</sequence>
<dbReference type="STRING" id="1513793.SAMN06296036_1474"/>
<organism evidence="1 2">
    <name type="scientific">Pseudobacteriovorax antillogorgiicola</name>
    <dbReference type="NCBI Taxonomy" id="1513793"/>
    <lineage>
        <taxon>Bacteria</taxon>
        <taxon>Pseudomonadati</taxon>
        <taxon>Bdellovibrionota</taxon>
        <taxon>Oligoflexia</taxon>
        <taxon>Oligoflexales</taxon>
        <taxon>Pseudobacteriovoracaceae</taxon>
        <taxon>Pseudobacteriovorax</taxon>
    </lineage>
</organism>
<proteinExistence type="predicted"/>
<dbReference type="InterPro" id="IPR036390">
    <property type="entry name" value="WH_DNA-bd_sf"/>
</dbReference>
<reference evidence="2" key="1">
    <citation type="submission" date="2017-04" db="EMBL/GenBank/DDBJ databases">
        <authorList>
            <person name="Varghese N."/>
            <person name="Submissions S."/>
        </authorList>
    </citation>
    <scope>NUCLEOTIDE SEQUENCE [LARGE SCALE GENOMIC DNA]</scope>
    <source>
        <strain evidence="2">RKEM611</strain>
    </source>
</reference>
<dbReference type="RefSeq" id="WP_132326304.1">
    <property type="nucleotide sequence ID" value="NZ_FWZT01000047.1"/>
</dbReference>
<name>A0A1Y6CRD2_9BACT</name>
<dbReference type="InterPro" id="IPR036388">
    <property type="entry name" value="WH-like_DNA-bd_sf"/>
</dbReference>
<evidence type="ECO:0000313" key="1">
    <source>
        <dbReference type="EMBL" id="SMF83459.1"/>
    </source>
</evidence>
<keyword evidence="2" id="KW-1185">Reference proteome</keyword>